<feature type="region of interest" description="Disordered" evidence="1">
    <location>
        <begin position="1"/>
        <end position="21"/>
    </location>
</feature>
<dbReference type="AlphaFoldDB" id="A0A1F5JLF9"/>
<keyword evidence="2" id="KW-0812">Transmembrane</keyword>
<dbReference type="EMBL" id="MFCP01000005">
    <property type="protein sequence ID" value="OGE29491.1"/>
    <property type="molecule type" value="Genomic_DNA"/>
</dbReference>
<comment type="caution">
    <text evidence="3">The sequence shown here is derived from an EMBL/GenBank/DDBJ whole genome shotgun (WGS) entry which is preliminary data.</text>
</comment>
<keyword evidence="2" id="KW-1133">Transmembrane helix</keyword>
<dbReference type="Proteomes" id="UP000177555">
    <property type="component" value="Unassembled WGS sequence"/>
</dbReference>
<name>A0A1F5JLF9_9BACT</name>
<evidence type="ECO:0000256" key="1">
    <source>
        <dbReference type="SAM" id="MobiDB-lite"/>
    </source>
</evidence>
<dbReference type="PANTHER" id="PTHR47245">
    <property type="entry name" value="PEPTIDYLPROLYL ISOMERASE"/>
    <property type="match status" value="1"/>
</dbReference>
<evidence type="ECO:0000313" key="3">
    <source>
        <dbReference type="EMBL" id="OGE29491.1"/>
    </source>
</evidence>
<keyword evidence="2" id="KW-0472">Membrane</keyword>
<gene>
    <name evidence="3" type="ORF">A2867_00790</name>
</gene>
<proteinExistence type="predicted"/>
<evidence type="ECO:0000256" key="2">
    <source>
        <dbReference type="SAM" id="Phobius"/>
    </source>
</evidence>
<sequence>MAKNLPAKNKTSSSQNKSDAPFSKVNKLLDKLSSYKNFRSSKKFYIILIAAGLLLLFVYKKSWFVAATVNGSPITNLELQMKLNKQFRDQTLTQLINEKIILSEAAKNNAIATEAEINKKISEIETSVGGPQALDSLLSQQGQTRDSIRQQIKLQLSIEKLYTNDATVAAEEVTKFIEQNKNQLLATDSAGQQKEAFDAIKNQKLTQIFSQKFQELKQKAKIQTF</sequence>
<accession>A0A1F5JLF9</accession>
<dbReference type="InterPro" id="IPR050245">
    <property type="entry name" value="PrsA_foldase"/>
</dbReference>
<reference evidence="3 4" key="1">
    <citation type="journal article" date="2016" name="Nat. Commun.">
        <title>Thousands of microbial genomes shed light on interconnected biogeochemical processes in an aquifer system.</title>
        <authorList>
            <person name="Anantharaman K."/>
            <person name="Brown C.T."/>
            <person name="Hug L.A."/>
            <person name="Sharon I."/>
            <person name="Castelle C.J."/>
            <person name="Probst A.J."/>
            <person name="Thomas B.C."/>
            <person name="Singh A."/>
            <person name="Wilkins M.J."/>
            <person name="Karaoz U."/>
            <person name="Brodie E.L."/>
            <person name="Williams K.H."/>
            <person name="Hubbard S.S."/>
            <person name="Banfield J.F."/>
        </authorList>
    </citation>
    <scope>NUCLEOTIDE SEQUENCE [LARGE SCALE GENOMIC DNA]</scope>
</reference>
<evidence type="ECO:0008006" key="5">
    <source>
        <dbReference type="Google" id="ProtNLM"/>
    </source>
</evidence>
<feature type="transmembrane region" description="Helical" evidence="2">
    <location>
        <begin position="44"/>
        <end position="64"/>
    </location>
</feature>
<dbReference type="SUPFAM" id="SSF109998">
    <property type="entry name" value="Triger factor/SurA peptide-binding domain-like"/>
    <property type="match status" value="1"/>
</dbReference>
<evidence type="ECO:0000313" key="4">
    <source>
        <dbReference type="Proteomes" id="UP000177555"/>
    </source>
</evidence>
<protein>
    <recommendedName>
        <fullName evidence="5">PpiC domain-containing protein</fullName>
    </recommendedName>
</protein>
<dbReference type="InterPro" id="IPR027304">
    <property type="entry name" value="Trigger_fact/SurA_dom_sf"/>
</dbReference>
<feature type="compositionally biased region" description="Polar residues" evidence="1">
    <location>
        <begin position="9"/>
        <end position="18"/>
    </location>
</feature>
<dbReference type="Pfam" id="PF13624">
    <property type="entry name" value="SurA_N_3"/>
    <property type="match status" value="1"/>
</dbReference>
<organism evidence="3 4">
    <name type="scientific">Candidatus Daviesbacteria bacterium RIFCSPHIGHO2_01_FULL_40_11</name>
    <dbReference type="NCBI Taxonomy" id="1797762"/>
    <lineage>
        <taxon>Bacteria</taxon>
        <taxon>Candidatus Daviesiibacteriota</taxon>
    </lineage>
</organism>
<dbReference type="PANTHER" id="PTHR47245:SF2">
    <property type="entry name" value="PEPTIDYL-PROLYL CIS-TRANS ISOMERASE HP_0175-RELATED"/>
    <property type="match status" value="1"/>
</dbReference>
<dbReference type="Gene3D" id="1.10.4030.10">
    <property type="entry name" value="Porin chaperone SurA, peptide-binding domain"/>
    <property type="match status" value="1"/>
</dbReference>